<dbReference type="InterPro" id="IPR017920">
    <property type="entry name" value="COMM"/>
</dbReference>
<dbReference type="InParanoid" id="A0A6J2YUG3"/>
<dbReference type="AlphaFoldDB" id="A0A6J2YUG3"/>
<evidence type="ECO:0000259" key="1">
    <source>
        <dbReference type="PROSITE" id="PS51269"/>
    </source>
</evidence>
<protein>
    <submittedName>
        <fullName evidence="3">Uncharacterized protein LOC115890754</fullName>
    </submittedName>
</protein>
<gene>
    <name evidence="3" type="primary">LOC115890754</name>
</gene>
<keyword evidence="2" id="KW-1185">Reference proteome</keyword>
<dbReference type="RefSeq" id="XP_030766937.1">
    <property type="nucleotide sequence ID" value="XM_030911077.1"/>
</dbReference>
<accession>A0A6J2YUG3</accession>
<reference evidence="3" key="1">
    <citation type="submission" date="2025-08" db="UniProtKB">
        <authorList>
            <consortium name="RefSeq"/>
        </authorList>
    </citation>
    <scope>IDENTIFICATION</scope>
    <source>
        <tissue evidence="3">Gonads</tissue>
    </source>
</reference>
<sequence>MAAVEVVFLSKLENIQHLPEFVHHCINTITNNSKVSTIESGGGSIEWREDEAQRVRSFIQNLYREGILNGKLSLPRSLPDGARAVIENIFELRRKDISNAVIKENLAKNGEQVVENYDWKLKWIMGSSELASIREPVCQVDFHCLTKDDKEAIVRKTINFEMNLEKIDNLISVLKSMNEELNER</sequence>
<proteinExistence type="predicted"/>
<feature type="domain" description="COMM" evidence="1">
    <location>
        <begin position="113"/>
        <end position="184"/>
    </location>
</feature>
<organism evidence="2 3">
    <name type="scientific">Sitophilus oryzae</name>
    <name type="common">Rice weevil</name>
    <name type="synonym">Curculio oryzae</name>
    <dbReference type="NCBI Taxonomy" id="7048"/>
    <lineage>
        <taxon>Eukaryota</taxon>
        <taxon>Metazoa</taxon>
        <taxon>Ecdysozoa</taxon>
        <taxon>Arthropoda</taxon>
        <taxon>Hexapoda</taxon>
        <taxon>Insecta</taxon>
        <taxon>Pterygota</taxon>
        <taxon>Neoptera</taxon>
        <taxon>Endopterygota</taxon>
        <taxon>Coleoptera</taxon>
        <taxon>Polyphaga</taxon>
        <taxon>Cucujiformia</taxon>
        <taxon>Curculionidae</taxon>
        <taxon>Dryophthorinae</taxon>
        <taxon>Sitophilus</taxon>
    </lineage>
</organism>
<evidence type="ECO:0000313" key="3">
    <source>
        <dbReference type="RefSeq" id="XP_030766937.1"/>
    </source>
</evidence>
<dbReference type="KEGG" id="soy:115890754"/>
<dbReference type="Proteomes" id="UP000504635">
    <property type="component" value="Unplaced"/>
</dbReference>
<dbReference type="OrthoDB" id="64318at2759"/>
<name>A0A6J2YUG3_SITOR</name>
<dbReference type="Pfam" id="PF07258">
    <property type="entry name" value="COMM_domain"/>
    <property type="match status" value="1"/>
</dbReference>
<evidence type="ECO:0000313" key="2">
    <source>
        <dbReference type="Proteomes" id="UP000504635"/>
    </source>
</evidence>
<dbReference type="PROSITE" id="PS51269">
    <property type="entry name" value="COMM"/>
    <property type="match status" value="1"/>
</dbReference>
<dbReference type="GeneID" id="115890754"/>